<name>A0A2W5MV26_9BACT</name>
<protein>
    <submittedName>
        <fullName evidence="1">Uncharacterized protein</fullName>
    </submittedName>
</protein>
<organism evidence="1 2">
    <name type="scientific">Micavibrio aeruginosavorus</name>
    <dbReference type="NCBI Taxonomy" id="349221"/>
    <lineage>
        <taxon>Bacteria</taxon>
        <taxon>Pseudomonadati</taxon>
        <taxon>Bdellovibrionota</taxon>
        <taxon>Bdellovibrionia</taxon>
        <taxon>Bdellovibrionales</taxon>
        <taxon>Pseudobdellovibrionaceae</taxon>
        <taxon>Micavibrio</taxon>
    </lineage>
</organism>
<evidence type="ECO:0000313" key="1">
    <source>
        <dbReference type="EMBL" id="PZQ45016.1"/>
    </source>
</evidence>
<gene>
    <name evidence="1" type="ORF">DI551_08780</name>
</gene>
<dbReference type="AlphaFoldDB" id="A0A2W5MV26"/>
<evidence type="ECO:0000313" key="2">
    <source>
        <dbReference type="Proteomes" id="UP000249417"/>
    </source>
</evidence>
<comment type="caution">
    <text evidence="1">The sequence shown here is derived from an EMBL/GenBank/DDBJ whole genome shotgun (WGS) entry which is preliminary data.</text>
</comment>
<proteinExistence type="predicted"/>
<dbReference type="Proteomes" id="UP000249417">
    <property type="component" value="Unassembled WGS sequence"/>
</dbReference>
<reference evidence="1 2" key="1">
    <citation type="submission" date="2017-08" db="EMBL/GenBank/DDBJ databases">
        <title>Infants hospitalized years apart are colonized by the same room-sourced microbial strains.</title>
        <authorList>
            <person name="Brooks B."/>
            <person name="Olm M.R."/>
            <person name="Firek B.A."/>
            <person name="Baker R."/>
            <person name="Thomas B.C."/>
            <person name="Morowitz M.J."/>
            <person name="Banfield J.F."/>
        </authorList>
    </citation>
    <scope>NUCLEOTIDE SEQUENCE [LARGE SCALE GENOMIC DNA]</scope>
    <source>
        <strain evidence="1">S2_005_002_R2_29</strain>
    </source>
</reference>
<sequence>MALRFIDGFEHYTIPADLTQKWTSYNQATTSIPFGSTTGRRADSNALRIRNDQDWVSITLDNQSTWIFGFAMYLFGNETGDVARFFDSDSALQCYVSLTSGGIIQLYRGTTLIASSSNAIPNGSWNYIEIRLSIANSGGVFEVRVNEQVWVSFTGDTQQSTTLSTANRIILYGRDVHVAYDDLYICDGTGSTNNTYLGDVRIDTVRPNAPGAAANFSRQGGAANWENVDDTLTDADNSYNFSNTVGHKDCFDCANLPSIVGTIFGVQVSLAARKDDAGSRTLRALTRVASTDYEGGDLAPGTDYRFFRQIWEQNPNTAAAWTETQINAAEFGYKVQA</sequence>
<accession>A0A2W5MV26</accession>
<dbReference type="EMBL" id="QFQB01000067">
    <property type="protein sequence ID" value="PZQ45016.1"/>
    <property type="molecule type" value="Genomic_DNA"/>
</dbReference>